<protein>
    <recommendedName>
        <fullName evidence="12">Endoplasmic reticulum-Golgi intermediate compartment protein 2</fullName>
    </recommendedName>
</protein>
<evidence type="ECO:0000256" key="6">
    <source>
        <dbReference type="SAM" id="MobiDB-lite"/>
    </source>
</evidence>
<dbReference type="InterPro" id="IPR039542">
    <property type="entry name" value="Erv_N"/>
</dbReference>
<feature type="domain" description="Endoplasmic reticulum vesicle transporter C-terminal" evidence="8">
    <location>
        <begin position="171"/>
        <end position="337"/>
    </location>
</feature>
<evidence type="ECO:0000256" key="3">
    <source>
        <dbReference type="ARBA" id="ARBA00022692"/>
    </source>
</evidence>
<dbReference type="GO" id="GO:0033116">
    <property type="term" value="C:endoplasmic reticulum-Golgi intermediate compartment membrane"/>
    <property type="evidence" value="ECO:0007669"/>
    <property type="project" value="UniProtKB-SubCell"/>
</dbReference>
<feature type="transmembrane region" description="Helical" evidence="7">
    <location>
        <begin position="33"/>
        <end position="52"/>
    </location>
</feature>
<dbReference type="InterPro" id="IPR012936">
    <property type="entry name" value="Erv_C"/>
</dbReference>
<evidence type="ECO:0000256" key="4">
    <source>
        <dbReference type="ARBA" id="ARBA00022989"/>
    </source>
</evidence>
<evidence type="ECO:0000259" key="9">
    <source>
        <dbReference type="Pfam" id="PF13850"/>
    </source>
</evidence>
<sequence length="398" mass="44639">MRRLNVINRKHALKKVKELDAFPKVEGSYQEKTATGGGISIVVLILIVILVWSEFGYYTATELVYKYEVDSDHSSKLNINMDVTVAMRCSDVGADVLDMTGQSANTFGSLQHDDAYFELSPDQRGYFTSLQYLNDYLRTQYHAMHMFLWRSGFSGQTGTMPPREDKPTRPMDACRIHGTLTVNKVAGNLHVTVGKPIKLSSGRHAHFAGLVEQSDYNFSHRIMHFSYGSPTSGVVNPLDGEEKVTTANHHMFQYFIQVVPTEVDTALKQMSTYQYSVTESNRTIDHSSGSHGVPGIFFKYDVSFLKVKVREEHKPYWQFLVRLCGIIGGIFATSGILHTIIQFLIDVACCKYQWGKYSTPREVIGETVPVQSLATDYSPLPESAPTVNLLPPDQEAPT</sequence>
<keyword evidence="5 7" id="KW-0472">Membrane</keyword>
<evidence type="ECO:0008006" key="12">
    <source>
        <dbReference type="Google" id="ProtNLM"/>
    </source>
</evidence>
<dbReference type="PANTHER" id="PTHR10984">
    <property type="entry name" value="ENDOPLASMIC RETICULUM-GOLGI INTERMEDIATE COMPARTMENT PROTEIN"/>
    <property type="match status" value="1"/>
</dbReference>
<dbReference type="PANTHER" id="PTHR10984:SF30">
    <property type="entry name" value="ENDOPLASMIC RETICULUM-GOLGI INTERMEDIATE COMPARTMENT PROTEIN 2"/>
    <property type="match status" value="1"/>
</dbReference>
<reference evidence="10" key="1">
    <citation type="journal article" date="2023" name="Mol. Biol. Evol.">
        <title>Third-Generation Sequencing Reveals the Adaptive Role of the Epigenome in Three Deep-Sea Polychaetes.</title>
        <authorList>
            <person name="Perez M."/>
            <person name="Aroh O."/>
            <person name="Sun Y."/>
            <person name="Lan Y."/>
            <person name="Juniper S.K."/>
            <person name="Young C.R."/>
            <person name="Angers B."/>
            <person name="Qian P.Y."/>
        </authorList>
    </citation>
    <scope>NUCLEOTIDE SEQUENCE</scope>
    <source>
        <strain evidence="10">R07B-5</strain>
    </source>
</reference>
<evidence type="ECO:0000313" key="10">
    <source>
        <dbReference type="EMBL" id="KAK2184251.1"/>
    </source>
</evidence>
<evidence type="ECO:0000256" key="7">
    <source>
        <dbReference type="SAM" id="Phobius"/>
    </source>
</evidence>
<evidence type="ECO:0000259" key="8">
    <source>
        <dbReference type="Pfam" id="PF07970"/>
    </source>
</evidence>
<feature type="region of interest" description="Disordered" evidence="6">
    <location>
        <begin position="377"/>
        <end position="398"/>
    </location>
</feature>
<comment type="subcellular location">
    <subcellularLocation>
        <location evidence="1">Endoplasmic reticulum-Golgi intermediate compartment membrane</location>
        <topology evidence="1">Multi-pass membrane protein</topology>
    </subcellularLocation>
</comment>
<name>A0AAD9UCH9_RIDPI</name>
<evidence type="ECO:0000256" key="2">
    <source>
        <dbReference type="ARBA" id="ARBA00005648"/>
    </source>
</evidence>
<evidence type="ECO:0000256" key="5">
    <source>
        <dbReference type="ARBA" id="ARBA00023136"/>
    </source>
</evidence>
<organism evidence="10 11">
    <name type="scientific">Ridgeia piscesae</name>
    <name type="common">Tubeworm</name>
    <dbReference type="NCBI Taxonomy" id="27915"/>
    <lineage>
        <taxon>Eukaryota</taxon>
        <taxon>Metazoa</taxon>
        <taxon>Spiralia</taxon>
        <taxon>Lophotrochozoa</taxon>
        <taxon>Annelida</taxon>
        <taxon>Polychaeta</taxon>
        <taxon>Sedentaria</taxon>
        <taxon>Canalipalpata</taxon>
        <taxon>Sabellida</taxon>
        <taxon>Siboglinidae</taxon>
        <taxon>Ridgeia</taxon>
    </lineage>
</organism>
<comment type="similarity">
    <text evidence="2">Belongs to the ERGIC family.</text>
</comment>
<accession>A0AAD9UCH9</accession>
<feature type="domain" description="Endoplasmic reticulum vesicle transporter N-terminal" evidence="9">
    <location>
        <begin position="16"/>
        <end position="103"/>
    </location>
</feature>
<dbReference type="InterPro" id="IPR045888">
    <property type="entry name" value="Erv"/>
</dbReference>
<dbReference type="Pfam" id="PF13850">
    <property type="entry name" value="ERGIC_N"/>
    <property type="match status" value="1"/>
</dbReference>
<dbReference type="GO" id="GO:0006890">
    <property type="term" value="P:retrograde vesicle-mediated transport, Golgi to endoplasmic reticulum"/>
    <property type="evidence" value="ECO:0007669"/>
    <property type="project" value="TreeGrafter"/>
</dbReference>
<dbReference type="GO" id="GO:0006888">
    <property type="term" value="P:endoplasmic reticulum to Golgi vesicle-mediated transport"/>
    <property type="evidence" value="ECO:0007669"/>
    <property type="project" value="TreeGrafter"/>
</dbReference>
<evidence type="ECO:0000313" key="11">
    <source>
        <dbReference type="Proteomes" id="UP001209878"/>
    </source>
</evidence>
<dbReference type="Proteomes" id="UP001209878">
    <property type="component" value="Unassembled WGS sequence"/>
</dbReference>
<dbReference type="GO" id="GO:0030134">
    <property type="term" value="C:COPII-coated ER to Golgi transport vesicle"/>
    <property type="evidence" value="ECO:0007669"/>
    <property type="project" value="TreeGrafter"/>
</dbReference>
<dbReference type="AlphaFoldDB" id="A0AAD9UCH9"/>
<keyword evidence="3 7" id="KW-0812">Transmembrane</keyword>
<keyword evidence="4 7" id="KW-1133">Transmembrane helix</keyword>
<dbReference type="GO" id="GO:0005783">
    <property type="term" value="C:endoplasmic reticulum"/>
    <property type="evidence" value="ECO:0007669"/>
    <property type="project" value="TreeGrafter"/>
</dbReference>
<keyword evidence="11" id="KW-1185">Reference proteome</keyword>
<evidence type="ECO:0000256" key="1">
    <source>
        <dbReference type="ARBA" id="ARBA00004457"/>
    </source>
</evidence>
<comment type="caution">
    <text evidence="10">The sequence shown here is derived from an EMBL/GenBank/DDBJ whole genome shotgun (WGS) entry which is preliminary data.</text>
</comment>
<gene>
    <name evidence="10" type="ORF">NP493_273g00002</name>
</gene>
<dbReference type="EMBL" id="JAODUO010000274">
    <property type="protein sequence ID" value="KAK2184251.1"/>
    <property type="molecule type" value="Genomic_DNA"/>
</dbReference>
<proteinExistence type="inferred from homology"/>
<dbReference type="Pfam" id="PF07970">
    <property type="entry name" value="COPIIcoated_ERV"/>
    <property type="match status" value="1"/>
</dbReference>